<accession>A0ACC1NH17</accession>
<proteinExistence type="predicted"/>
<organism evidence="1 2">
    <name type="scientific">Zarea fungicola</name>
    <dbReference type="NCBI Taxonomy" id="93591"/>
    <lineage>
        <taxon>Eukaryota</taxon>
        <taxon>Fungi</taxon>
        <taxon>Dikarya</taxon>
        <taxon>Ascomycota</taxon>
        <taxon>Pezizomycotina</taxon>
        <taxon>Sordariomycetes</taxon>
        <taxon>Hypocreomycetidae</taxon>
        <taxon>Hypocreales</taxon>
        <taxon>Cordycipitaceae</taxon>
        <taxon>Zarea</taxon>
    </lineage>
</organism>
<gene>
    <name evidence="1" type="ORF">NQ176_g4221</name>
</gene>
<evidence type="ECO:0000313" key="2">
    <source>
        <dbReference type="Proteomes" id="UP001143910"/>
    </source>
</evidence>
<protein>
    <submittedName>
        <fullName evidence="1">Uncharacterized protein</fullName>
    </submittedName>
</protein>
<keyword evidence="2" id="KW-1185">Reference proteome</keyword>
<dbReference type="EMBL" id="JANJQO010000445">
    <property type="protein sequence ID" value="KAJ2977709.1"/>
    <property type="molecule type" value="Genomic_DNA"/>
</dbReference>
<comment type="caution">
    <text evidence="1">The sequence shown here is derived from an EMBL/GenBank/DDBJ whole genome shotgun (WGS) entry which is preliminary data.</text>
</comment>
<name>A0ACC1NH17_9HYPO</name>
<evidence type="ECO:0000313" key="1">
    <source>
        <dbReference type="EMBL" id="KAJ2977709.1"/>
    </source>
</evidence>
<reference evidence="1" key="1">
    <citation type="submission" date="2022-08" db="EMBL/GenBank/DDBJ databases">
        <title>Genome Sequence of Lecanicillium fungicola.</title>
        <authorList>
            <person name="Buettner E."/>
        </authorList>
    </citation>
    <scope>NUCLEOTIDE SEQUENCE</scope>
    <source>
        <strain evidence="1">Babe33</strain>
    </source>
</reference>
<dbReference type="Proteomes" id="UP001143910">
    <property type="component" value="Unassembled WGS sequence"/>
</dbReference>
<sequence>MRARFALAGEHLLPLGTLSSVKQALKHMRDMMRLCRADNMGLRDIIPAMMLRLDLDQDCYDFVKWWATGTDDNYDRGDMSLPYLSTRDADPFEHPGYILGKFASLNGILAILLLKLKILVDIRYIRTARRVLARFSLPPEMSALVERDVVRSPLSRKLAGKPTKFLLQTQSTLIKQIRKLGAALVKANSYFMVHLFNPDEALSQLPSAYSMGSPEEMILAMRNWYAAFWETAGVLDLLVDARACAARDAHDEIEKLLRKSCYSHTIEEVRETVGLKHLWGFLDRAVEDAISLRRPPRSTTPPRPVPPTQPKYSIVA</sequence>